<dbReference type="InterPro" id="IPR058353">
    <property type="entry name" value="DUF8040"/>
</dbReference>
<evidence type="ECO:0000313" key="12">
    <source>
        <dbReference type="Proteomes" id="UP000324897"/>
    </source>
</evidence>
<evidence type="ECO:0000256" key="4">
    <source>
        <dbReference type="ARBA" id="ARBA00022722"/>
    </source>
</evidence>
<dbReference type="Gramene" id="TVU36395">
    <property type="protein sequence ID" value="TVU36395"/>
    <property type="gene ID" value="EJB05_18328"/>
</dbReference>
<comment type="subcellular location">
    <subcellularLocation>
        <location evidence="2">Nucleus</location>
    </subcellularLocation>
</comment>
<feature type="domain" description="DUF8040" evidence="10">
    <location>
        <begin position="57"/>
        <end position="148"/>
    </location>
</feature>
<evidence type="ECO:0000313" key="11">
    <source>
        <dbReference type="EMBL" id="TVU36395.1"/>
    </source>
</evidence>
<accession>A0A5J9VLJ3</accession>
<dbReference type="InterPro" id="IPR045249">
    <property type="entry name" value="HARBI1-like"/>
</dbReference>
<dbReference type="GO" id="GO:0004518">
    <property type="term" value="F:nuclease activity"/>
    <property type="evidence" value="ECO:0007669"/>
    <property type="project" value="UniProtKB-KW"/>
</dbReference>
<gene>
    <name evidence="11" type="ORF">EJB05_18328</name>
</gene>
<evidence type="ECO:0000256" key="6">
    <source>
        <dbReference type="ARBA" id="ARBA00022801"/>
    </source>
</evidence>
<dbReference type="Pfam" id="PF13359">
    <property type="entry name" value="DDE_Tnp_4"/>
    <property type="match status" value="1"/>
</dbReference>
<dbReference type="GO" id="GO:0005634">
    <property type="term" value="C:nucleus"/>
    <property type="evidence" value="ECO:0007669"/>
    <property type="project" value="UniProtKB-SubCell"/>
</dbReference>
<evidence type="ECO:0000259" key="9">
    <source>
        <dbReference type="Pfam" id="PF13359"/>
    </source>
</evidence>
<keyword evidence="5" id="KW-0479">Metal-binding</keyword>
<evidence type="ECO:0000256" key="5">
    <source>
        <dbReference type="ARBA" id="ARBA00022723"/>
    </source>
</evidence>
<evidence type="ECO:0000256" key="7">
    <source>
        <dbReference type="ARBA" id="ARBA00023242"/>
    </source>
</evidence>
<feature type="non-terminal residue" evidence="11">
    <location>
        <position position="1"/>
    </location>
</feature>
<dbReference type="EMBL" id="RWGY01000009">
    <property type="protein sequence ID" value="TVU36395.1"/>
    <property type="molecule type" value="Genomic_DNA"/>
</dbReference>
<dbReference type="GO" id="GO:0016787">
    <property type="term" value="F:hydrolase activity"/>
    <property type="evidence" value="ECO:0007669"/>
    <property type="project" value="UniProtKB-KW"/>
</dbReference>
<organism evidence="11 12">
    <name type="scientific">Eragrostis curvula</name>
    <name type="common">weeping love grass</name>
    <dbReference type="NCBI Taxonomy" id="38414"/>
    <lineage>
        <taxon>Eukaryota</taxon>
        <taxon>Viridiplantae</taxon>
        <taxon>Streptophyta</taxon>
        <taxon>Embryophyta</taxon>
        <taxon>Tracheophyta</taxon>
        <taxon>Spermatophyta</taxon>
        <taxon>Magnoliopsida</taxon>
        <taxon>Liliopsida</taxon>
        <taxon>Poales</taxon>
        <taxon>Poaceae</taxon>
        <taxon>PACMAD clade</taxon>
        <taxon>Chloridoideae</taxon>
        <taxon>Eragrostideae</taxon>
        <taxon>Eragrostidinae</taxon>
        <taxon>Eragrostis</taxon>
    </lineage>
</organism>
<comment type="similarity">
    <text evidence="3">Belongs to the HARBI1 family.</text>
</comment>
<protein>
    <submittedName>
        <fullName evidence="11">Uncharacterized protein</fullName>
    </submittedName>
</protein>
<dbReference type="InterPro" id="IPR027806">
    <property type="entry name" value="HARBI1_dom"/>
</dbReference>
<reference evidence="11 12" key="1">
    <citation type="journal article" date="2019" name="Sci. Rep.">
        <title>A high-quality genome of Eragrostis curvula grass provides insights into Poaceae evolution and supports new strategies to enhance forage quality.</title>
        <authorList>
            <person name="Carballo J."/>
            <person name="Santos B.A.C.M."/>
            <person name="Zappacosta D."/>
            <person name="Garbus I."/>
            <person name="Selva J.P."/>
            <person name="Gallo C.A."/>
            <person name="Diaz A."/>
            <person name="Albertini E."/>
            <person name="Caccamo M."/>
            <person name="Echenique V."/>
        </authorList>
    </citation>
    <scope>NUCLEOTIDE SEQUENCE [LARGE SCALE GENOMIC DNA]</scope>
    <source>
        <strain evidence="12">cv. Victoria</strain>
        <tissue evidence="11">Leaf</tissue>
    </source>
</reference>
<proteinExistence type="inferred from homology"/>
<dbReference type="OrthoDB" id="6509413at2759"/>
<evidence type="ECO:0000259" key="10">
    <source>
        <dbReference type="Pfam" id="PF26138"/>
    </source>
</evidence>
<keyword evidence="12" id="KW-1185">Reference proteome</keyword>
<dbReference type="PANTHER" id="PTHR22930:SF280">
    <property type="entry name" value="OS11G0202600 PROTEIN"/>
    <property type="match status" value="1"/>
</dbReference>
<dbReference type="Pfam" id="PF26138">
    <property type="entry name" value="DUF8040"/>
    <property type="match status" value="1"/>
</dbReference>
<evidence type="ECO:0000256" key="1">
    <source>
        <dbReference type="ARBA" id="ARBA00001968"/>
    </source>
</evidence>
<evidence type="ECO:0000256" key="8">
    <source>
        <dbReference type="SAM" id="MobiDB-lite"/>
    </source>
</evidence>
<feature type="region of interest" description="Disordered" evidence="8">
    <location>
        <begin position="17"/>
        <end position="51"/>
    </location>
</feature>
<dbReference type="GO" id="GO:0046872">
    <property type="term" value="F:metal ion binding"/>
    <property type="evidence" value="ECO:0007669"/>
    <property type="project" value="UniProtKB-KW"/>
</dbReference>
<keyword evidence="6" id="KW-0378">Hydrolase</keyword>
<evidence type="ECO:0000256" key="3">
    <source>
        <dbReference type="ARBA" id="ARBA00006958"/>
    </source>
</evidence>
<name>A0A5J9VLJ3_9POAL</name>
<sequence length="317" mass="35316">MEEGAITAACIAALIAAEEDSDHDSDAEPCEEDYEDESDAEAVEEDSEEEAPPYKFLTGRQWVDLVLRNRKCCKRNFRMFPEDFINLHNFLVAHCGLKGSQEVESIETLAMFVWACATRQSCRGILDTFRRSLDTIHRKMAHVADVMLNFAQRVICPKDPTYSTVSPRLQKWSPWFDGCIGALDGTHIPVRALKKVKEDMRNRKGWTSFNVLAIVDHEMRFTFVGAGKSGACHDMAVLKECQEDGCFPHPPPGGSLPEWSTSQFEMEEGQKMADGVGINGSGLEDDRSTVDSILEGTTQSNCGSKKQFELTLNPAGH</sequence>
<dbReference type="PANTHER" id="PTHR22930">
    <property type="match status" value="1"/>
</dbReference>
<feature type="domain" description="DDE Tnp4" evidence="9">
    <location>
        <begin position="183"/>
        <end position="241"/>
    </location>
</feature>
<dbReference type="AlphaFoldDB" id="A0A5J9VLJ3"/>
<comment type="caution">
    <text evidence="11">The sequence shown here is derived from an EMBL/GenBank/DDBJ whole genome shotgun (WGS) entry which is preliminary data.</text>
</comment>
<comment type="cofactor">
    <cofactor evidence="1">
        <name>a divalent metal cation</name>
        <dbReference type="ChEBI" id="CHEBI:60240"/>
    </cofactor>
</comment>
<keyword evidence="7" id="KW-0539">Nucleus</keyword>
<keyword evidence="4" id="KW-0540">Nuclease</keyword>
<dbReference type="Proteomes" id="UP000324897">
    <property type="component" value="Unassembled WGS sequence"/>
</dbReference>
<evidence type="ECO:0000256" key="2">
    <source>
        <dbReference type="ARBA" id="ARBA00004123"/>
    </source>
</evidence>